<accession>A0ABX7BLT8</accession>
<proteinExistence type="predicted"/>
<sequence length="58" mass="6306">MKTLVIASILLVALSGCWDAEQKKKSDDFMSNLTKCENDCRITEPFLGGGKKGEGDGR</sequence>
<evidence type="ECO:0000313" key="2">
    <source>
        <dbReference type="Proteomes" id="UP000595197"/>
    </source>
</evidence>
<organism evidence="1 2">
    <name type="scientific">Skermanella cutis</name>
    <dbReference type="NCBI Taxonomy" id="2775420"/>
    <lineage>
        <taxon>Bacteria</taxon>
        <taxon>Pseudomonadati</taxon>
        <taxon>Pseudomonadota</taxon>
        <taxon>Alphaproteobacteria</taxon>
        <taxon>Rhodospirillales</taxon>
        <taxon>Azospirillaceae</taxon>
        <taxon>Skermanella</taxon>
    </lineage>
</organism>
<gene>
    <name evidence="1" type="ORF">IGS68_34860</name>
</gene>
<dbReference type="RefSeq" id="WP_201083783.1">
    <property type="nucleotide sequence ID" value="NZ_CP067424.1"/>
</dbReference>
<keyword evidence="2" id="KW-1185">Reference proteome</keyword>
<geneLocation type="plasmid" evidence="1 2">
    <name>pTT6-4</name>
</geneLocation>
<dbReference type="PROSITE" id="PS51257">
    <property type="entry name" value="PROKAR_LIPOPROTEIN"/>
    <property type="match status" value="1"/>
</dbReference>
<dbReference type="EMBL" id="CP067424">
    <property type="protein sequence ID" value="QQP93962.1"/>
    <property type="molecule type" value="Genomic_DNA"/>
</dbReference>
<dbReference type="Proteomes" id="UP000595197">
    <property type="component" value="Plasmid pTT6-4"/>
</dbReference>
<reference evidence="1" key="1">
    <citation type="submission" date="2021-02" db="EMBL/GenBank/DDBJ databases">
        <title>Skermanella TT6 skin isolate.</title>
        <authorList>
            <person name="Lee K."/>
            <person name="Ganzorig M."/>
        </authorList>
    </citation>
    <scope>NUCLEOTIDE SEQUENCE</scope>
    <source>
        <strain evidence="1">TT6</strain>
    </source>
</reference>
<evidence type="ECO:0008006" key="3">
    <source>
        <dbReference type="Google" id="ProtNLM"/>
    </source>
</evidence>
<name>A0ABX7BLT8_9PROT</name>
<evidence type="ECO:0000313" key="1">
    <source>
        <dbReference type="EMBL" id="QQP93962.1"/>
    </source>
</evidence>
<keyword evidence="1" id="KW-0614">Plasmid</keyword>
<protein>
    <recommendedName>
        <fullName evidence="3">Lipoprotein</fullName>
    </recommendedName>
</protein>